<dbReference type="EMBL" id="OZ034831">
    <property type="protein sequence ID" value="CAL1687883.1"/>
    <property type="molecule type" value="Genomic_DNA"/>
</dbReference>
<keyword evidence="3" id="KW-1185">Reference proteome</keyword>
<evidence type="ECO:0000256" key="1">
    <source>
        <dbReference type="SAM" id="MobiDB-lite"/>
    </source>
</evidence>
<name>A0AAV2P8H4_9HYME</name>
<evidence type="ECO:0000313" key="2">
    <source>
        <dbReference type="EMBL" id="CAL1687883.1"/>
    </source>
</evidence>
<dbReference type="AlphaFoldDB" id="A0AAV2P8H4"/>
<accession>A0AAV2P8H4</accession>
<gene>
    <name evidence="2" type="ORF">LPLAT_LOCUS13064</name>
</gene>
<organism evidence="2 3">
    <name type="scientific">Lasius platythorax</name>
    <dbReference type="NCBI Taxonomy" id="488582"/>
    <lineage>
        <taxon>Eukaryota</taxon>
        <taxon>Metazoa</taxon>
        <taxon>Ecdysozoa</taxon>
        <taxon>Arthropoda</taxon>
        <taxon>Hexapoda</taxon>
        <taxon>Insecta</taxon>
        <taxon>Pterygota</taxon>
        <taxon>Neoptera</taxon>
        <taxon>Endopterygota</taxon>
        <taxon>Hymenoptera</taxon>
        <taxon>Apocrita</taxon>
        <taxon>Aculeata</taxon>
        <taxon>Formicoidea</taxon>
        <taxon>Formicidae</taxon>
        <taxon>Formicinae</taxon>
        <taxon>Lasius</taxon>
        <taxon>Lasius</taxon>
    </lineage>
</organism>
<reference evidence="2" key="1">
    <citation type="submission" date="2024-04" db="EMBL/GenBank/DDBJ databases">
        <authorList>
            <consortium name="Molecular Ecology Group"/>
        </authorList>
    </citation>
    <scope>NUCLEOTIDE SEQUENCE</scope>
</reference>
<sequence>MCAIIEYKPNITQPRQGGDEIALEISTLVLRLCVAVAGQSVAAVAGALACPHLTLRDRTSETTRLDRERMLGNAAGDIPPAFPPPPLPFPSTPETSIHLST</sequence>
<feature type="compositionally biased region" description="Pro residues" evidence="1">
    <location>
        <begin position="80"/>
        <end position="91"/>
    </location>
</feature>
<protein>
    <submittedName>
        <fullName evidence="2">Uncharacterized protein</fullName>
    </submittedName>
</protein>
<proteinExistence type="predicted"/>
<feature type="region of interest" description="Disordered" evidence="1">
    <location>
        <begin position="73"/>
        <end position="101"/>
    </location>
</feature>
<evidence type="ECO:0000313" key="3">
    <source>
        <dbReference type="Proteomes" id="UP001497644"/>
    </source>
</evidence>
<dbReference type="Proteomes" id="UP001497644">
    <property type="component" value="Chromosome 8"/>
</dbReference>